<sequence>MKKQLGLSFFGFIIVAMAVAMALIVGFKVVPTYTQFFSIQNTVQKLAKNSAGQSPDAIRESFDKDAAIGYITDVTGKDLSITQVGGVTTIAASYEKVVPLVANVSLLFDFQIEQSSGTSVQ</sequence>
<dbReference type="Proteomes" id="UP000504844">
    <property type="component" value="Chromosome"/>
</dbReference>
<dbReference type="KEGG" id="dee:HQN60_14320"/>
<proteinExistence type="predicted"/>
<accession>A0A6M8SSW9</accession>
<evidence type="ECO:0000313" key="1">
    <source>
        <dbReference type="EMBL" id="QKJ67801.1"/>
    </source>
</evidence>
<dbReference type="EMBL" id="CP054143">
    <property type="protein sequence ID" value="QKJ67801.1"/>
    <property type="molecule type" value="Genomic_DNA"/>
</dbReference>
<dbReference type="RefSeq" id="WP_173534302.1">
    <property type="nucleotide sequence ID" value="NZ_CP054143.1"/>
</dbReference>
<gene>
    <name evidence="1" type="ORF">HQN60_14320</name>
</gene>
<evidence type="ECO:0000313" key="2">
    <source>
        <dbReference type="Proteomes" id="UP000504844"/>
    </source>
</evidence>
<dbReference type="Pfam" id="PF16137">
    <property type="entry name" value="DUF4845"/>
    <property type="match status" value="1"/>
</dbReference>
<protein>
    <submittedName>
        <fullName evidence="1">DUF4845 domain-containing protein</fullName>
    </submittedName>
</protein>
<dbReference type="AlphaFoldDB" id="A0A6M8SSW9"/>
<name>A0A6M8SSW9_9NEIS</name>
<dbReference type="InterPro" id="IPR032314">
    <property type="entry name" value="DUF4845"/>
</dbReference>
<organism evidence="1 2">
    <name type="scientific">Deefgea piscis</name>
    <dbReference type="NCBI Taxonomy" id="2739061"/>
    <lineage>
        <taxon>Bacteria</taxon>
        <taxon>Pseudomonadati</taxon>
        <taxon>Pseudomonadota</taxon>
        <taxon>Betaproteobacteria</taxon>
        <taxon>Neisseriales</taxon>
        <taxon>Chitinibacteraceae</taxon>
        <taxon>Deefgea</taxon>
    </lineage>
</organism>
<keyword evidence="2" id="KW-1185">Reference proteome</keyword>
<reference evidence="1 2" key="1">
    <citation type="submission" date="2020-05" db="EMBL/GenBank/DDBJ databases">
        <title>Complete genome sequence of Deefgea sp. D17.</title>
        <authorList>
            <person name="Bae J.-W."/>
            <person name="Han J.E."/>
        </authorList>
    </citation>
    <scope>NUCLEOTIDE SEQUENCE [LARGE SCALE GENOMIC DNA]</scope>
    <source>
        <strain evidence="1 2">D17</strain>
    </source>
</reference>